<sequence>MNVSALADIDEKFGSLPKGDLENIIDPTNIHGWLQDKIAIIEKIEAYLPIFNSRIQIFILFVKLTYLNINYILYCGEEI</sequence>
<dbReference type="PATRIC" id="fig|467210.3.peg.275"/>
<dbReference type="STRING" id="467210.HMPREF1866_00279"/>
<dbReference type="RefSeq" id="WP_060930272.1">
    <property type="nucleotide sequence ID" value="NZ_KQ959775.1"/>
</dbReference>
<dbReference type="Proteomes" id="UP000070394">
    <property type="component" value="Unassembled WGS sequence"/>
</dbReference>
<reference evidence="2" key="1">
    <citation type="submission" date="2016-01" db="EMBL/GenBank/DDBJ databases">
        <authorList>
            <person name="Mitreva M."/>
            <person name="Pepin K.H."/>
            <person name="Mihindukulasuriya K.A."/>
            <person name="Fulton R."/>
            <person name="Fronick C."/>
            <person name="O'Laughlin M."/>
            <person name="Miner T."/>
            <person name="Herter B."/>
            <person name="Rosa B.A."/>
            <person name="Cordes M."/>
            <person name="Tomlinson C."/>
            <person name="Wollam A."/>
            <person name="Palsikar V.B."/>
            <person name="Mardis E.R."/>
            <person name="Wilson R.K."/>
        </authorList>
    </citation>
    <scope>NUCLEOTIDE SEQUENCE [LARGE SCALE GENOMIC DNA]</scope>
    <source>
        <strain evidence="2">DNF00896</strain>
    </source>
</reference>
<dbReference type="EMBL" id="LSDA01000010">
    <property type="protein sequence ID" value="KXB60829.1"/>
    <property type="molecule type" value="Genomic_DNA"/>
</dbReference>
<evidence type="ECO:0000313" key="2">
    <source>
        <dbReference type="Proteomes" id="UP000070394"/>
    </source>
</evidence>
<protein>
    <submittedName>
        <fullName evidence="1">Uncharacterized protein</fullName>
    </submittedName>
</protein>
<evidence type="ECO:0000313" key="1">
    <source>
        <dbReference type="EMBL" id="KXB60829.1"/>
    </source>
</evidence>
<organism evidence="1 2">
    <name type="scientific">Lachnoanaerobaculum saburreum</name>
    <dbReference type="NCBI Taxonomy" id="467210"/>
    <lineage>
        <taxon>Bacteria</taxon>
        <taxon>Bacillati</taxon>
        <taxon>Bacillota</taxon>
        <taxon>Clostridia</taxon>
        <taxon>Lachnospirales</taxon>
        <taxon>Lachnospiraceae</taxon>
        <taxon>Lachnoanaerobaculum</taxon>
    </lineage>
</organism>
<accession>A0A133ZZG8</accession>
<proteinExistence type="predicted"/>
<name>A0A133ZZG8_9FIRM</name>
<dbReference type="AlphaFoldDB" id="A0A133ZZG8"/>
<gene>
    <name evidence="1" type="ORF">HMPREF1866_00279</name>
</gene>
<keyword evidence="2" id="KW-1185">Reference proteome</keyword>
<comment type="caution">
    <text evidence="1">The sequence shown here is derived from an EMBL/GenBank/DDBJ whole genome shotgun (WGS) entry which is preliminary data.</text>
</comment>